<dbReference type="EMBL" id="GG666462">
    <property type="protein sequence ID" value="EEN68731.1"/>
    <property type="molecule type" value="Genomic_DNA"/>
</dbReference>
<gene>
    <name evidence="2" type="ORF">BRAFLDRAFT_99515</name>
</gene>
<evidence type="ECO:0000313" key="2">
    <source>
        <dbReference type="EMBL" id="EEN68731.1"/>
    </source>
</evidence>
<sequence>MATARHWPGICKLAVDGEKEREKLTRIAKYRSHSKDTGNNDPSQGAVKLTARERPVDPKIATCQDRCVRVIVFGYVRSCRPRHCLLPRCESIYVLFHGVTSSRADAPPANGFLFYKCQGCLPGPLSAILSWSAV</sequence>
<name>C3XTE2_BRAFL</name>
<feature type="region of interest" description="Disordered" evidence="1">
    <location>
        <begin position="28"/>
        <end position="51"/>
    </location>
</feature>
<organism>
    <name type="scientific">Branchiostoma floridae</name>
    <name type="common">Florida lancelet</name>
    <name type="synonym">Amphioxus</name>
    <dbReference type="NCBI Taxonomy" id="7739"/>
    <lineage>
        <taxon>Eukaryota</taxon>
        <taxon>Metazoa</taxon>
        <taxon>Chordata</taxon>
        <taxon>Cephalochordata</taxon>
        <taxon>Leptocardii</taxon>
        <taxon>Amphioxiformes</taxon>
        <taxon>Branchiostomatidae</taxon>
        <taxon>Branchiostoma</taxon>
    </lineage>
</organism>
<proteinExistence type="predicted"/>
<evidence type="ECO:0000256" key="1">
    <source>
        <dbReference type="SAM" id="MobiDB-lite"/>
    </source>
</evidence>
<reference evidence="2" key="1">
    <citation type="journal article" date="2008" name="Nature">
        <title>The amphioxus genome and the evolution of the chordate karyotype.</title>
        <authorList>
            <consortium name="US DOE Joint Genome Institute (JGI-PGF)"/>
            <person name="Putnam N.H."/>
            <person name="Butts T."/>
            <person name="Ferrier D.E.K."/>
            <person name="Furlong R.F."/>
            <person name="Hellsten U."/>
            <person name="Kawashima T."/>
            <person name="Robinson-Rechavi M."/>
            <person name="Shoguchi E."/>
            <person name="Terry A."/>
            <person name="Yu J.-K."/>
            <person name="Benito-Gutierrez E.L."/>
            <person name="Dubchak I."/>
            <person name="Garcia-Fernandez J."/>
            <person name="Gibson-Brown J.J."/>
            <person name="Grigoriev I.V."/>
            <person name="Horton A.C."/>
            <person name="de Jong P.J."/>
            <person name="Jurka J."/>
            <person name="Kapitonov V.V."/>
            <person name="Kohara Y."/>
            <person name="Kuroki Y."/>
            <person name="Lindquist E."/>
            <person name="Lucas S."/>
            <person name="Osoegawa K."/>
            <person name="Pennacchio L.A."/>
            <person name="Salamov A.A."/>
            <person name="Satou Y."/>
            <person name="Sauka-Spengler T."/>
            <person name="Schmutz J."/>
            <person name="Shin-I T."/>
            <person name="Toyoda A."/>
            <person name="Bronner-Fraser M."/>
            <person name="Fujiyama A."/>
            <person name="Holland L.Z."/>
            <person name="Holland P.W.H."/>
            <person name="Satoh N."/>
            <person name="Rokhsar D.S."/>
        </authorList>
    </citation>
    <scope>NUCLEOTIDE SEQUENCE [LARGE SCALE GENOMIC DNA]</scope>
    <source>
        <strain evidence="2">S238N-H82</strain>
        <tissue evidence="2">Testes</tissue>
    </source>
</reference>
<dbReference type="InParanoid" id="C3XTE2"/>
<protein>
    <submittedName>
        <fullName evidence="2">Uncharacterized protein</fullName>
    </submittedName>
</protein>
<accession>C3XTE2</accession>
<dbReference type="AlphaFoldDB" id="C3XTE2"/>